<evidence type="ECO:0000313" key="2">
    <source>
        <dbReference type="Proteomes" id="UP000054396"/>
    </source>
</evidence>
<comment type="caution">
    <text evidence="1">The sequence shown here is derived from an EMBL/GenBank/DDBJ whole genome shotgun (WGS) entry which is preliminary data.</text>
</comment>
<sequence length="126" mass="14011">MSLPTLPSESRPPVRRNGWHVSADAERLVLARHWPPRFDLAAMSAFPPVRRGRLARQVRQDLWRLLKGLRGFSPVIEIAAAEGGVRLQAGGRVDGAVPAGTADRIKALLDDPAHRARWIGWARERT</sequence>
<reference evidence="1 2" key="1">
    <citation type="submission" date="2015-12" db="EMBL/GenBank/DDBJ databases">
        <authorList>
            <person name="Shamseldin A."/>
            <person name="Moawad H."/>
            <person name="Abd El-Rahim W.M."/>
            <person name="Sadowsky M.J."/>
        </authorList>
    </citation>
    <scope>NUCLEOTIDE SEQUENCE [LARGE SCALE GENOMIC DNA]</scope>
    <source>
        <strain evidence="1 2">SJ5A-1</strain>
    </source>
</reference>
<dbReference type="EMBL" id="LPXO01000002">
    <property type="protein sequence ID" value="KUF12038.1"/>
    <property type="molecule type" value="Genomic_DNA"/>
</dbReference>
<dbReference type="Proteomes" id="UP000054396">
    <property type="component" value="Unassembled WGS sequence"/>
</dbReference>
<dbReference type="STRING" id="1685382.AVJ23_05540"/>
<accession>A0A0W7WN95</accession>
<keyword evidence="2" id="KW-1185">Reference proteome</keyword>
<organism evidence="1 2">
    <name type="scientific">Pseudoponticoccus marisrubri</name>
    <dbReference type="NCBI Taxonomy" id="1685382"/>
    <lineage>
        <taxon>Bacteria</taxon>
        <taxon>Pseudomonadati</taxon>
        <taxon>Pseudomonadota</taxon>
        <taxon>Alphaproteobacteria</taxon>
        <taxon>Rhodobacterales</taxon>
        <taxon>Roseobacteraceae</taxon>
        <taxon>Pseudoponticoccus</taxon>
    </lineage>
</organism>
<protein>
    <submittedName>
        <fullName evidence="1">Uncharacterized protein</fullName>
    </submittedName>
</protein>
<name>A0A0W7WN95_9RHOB</name>
<proteinExistence type="predicted"/>
<evidence type="ECO:0000313" key="1">
    <source>
        <dbReference type="EMBL" id="KUF12038.1"/>
    </source>
</evidence>
<gene>
    <name evidence="1" type="ORF">AVJ23_05540</name>
</gene>
<dbReference type="RefSeq" id="WP_058861156.1">
    <property type="nucleotide sequence ID" value="NZ_LPXO01000002.1"/>
</dbReference>
<dbReference type="AlphaFoldDB" id="A0A0W7WN95"/>